<feature type="region of interest" description="Disordered" evidence="1">
    <location>
        <begin position="1"/>
        <end position="62"/>
    </location>
</feature>
<feature type="compositionally biased region" description="Acidic residues" evidence="1">
    <location>
        <begin position="46"/>
        <end position="55"/>
    </location>
</feature>
<evidence type="ECO:0000313" key="2">
    <source>
        <dbReference type="EnsemblMetazoa" id="G10166.1:cds"/>
    </source>
</evidence>
<evidence type="ECO:0000256" key="1">
    <source>
        <dbReference type="SAM" id="MobiDB-lite"/>
    </source>
</evidence>
<proteinExistence type="predicted"/>
<dbReference type="EnsemblMetazoa" id="G10166.1">
    <property type="protein sequence ID" value="G10166.1:cds"/>
    <property type="gene ID" value="G10166"/>
</dbReference>
<name>A0A8W8HLT9_MAGGI</name>
<accession>A0A8W8HLT9</accession>
<protein>
    <submittedName>
        <fullName evidence="2">Uncharacterized protein</fullName>
    </submittedName>
</protein>
<organism evidence="2 3">
    <name type="scientific">Magallana gigas</name>
    <name type="common">Pacific oyster</name>
    <name type="synonym">Crassostrea gigas</name>
    <dbReference type="NCBI Taxonomy" id="29159"/>
    <lineage>
        <taxon>Eukaryota</taxon>
        <taxon>Metazoa</taxon>
        <taxon>Spiralia</taxon>
        <taxon>Lophotrochozoa</taxon>
        <taxon>Mollusca</taxon>
        <taxon>Bivalvia</taxon>
        <taxon>Autobranchia</taxon>
        <taxon>Pteriomorphia</taxon>
        <taxon>Ostreida</taxon>
        <taxon>Ostreoidea</taxon>
        <taxon>Ostreidae</taxon>
        <taxon>Magallana</taxon>
    </lineage>
</organism>
<dbReference type="Proteomes" id="UP000005408">
    <property type="component" value="Unassembled WGS sequence"/>
</dbReference>
<keyword evidence="3" id="KW-1185">Reference proteome</keyword>
<sequence>MSEMAEENRSVKEEEEEEEEYQEEEEDMEEEEQEDEGQEYQKQEYQEEGDQEEEANFEHPTRPDEHISFLRLPVIKPGKTYIYPLWKFLLSRWLSKPSHIVYLATPYLDDKRMTDVCDIVIENPYTANIGALFVRRKRCYEEKKITEIIKNAMLNIPEDNHPIIKIKIFEKIFLQMPRKNFHSKFIGCIYKERAEVLVTSANFTNFHFGIKNYESVVYHEMTKAEFMERFLVPFRSITENDPSIST</sequence>
<dbReference type="OMA" id="GCIYKER"/>
<reference evidence="2" key="1">
    <citation type="submission" date="2022-08" db="UniProtKB">
        <authorList>
            <consortium name="EnsemblMetazoa"/>
        </authorList>
    </citation>
    <scope>IDENTIFICATION</scope>
    <source>
        <strain evidence="2">05x7-T-G4-1.051#20</strain>
    </source>
</reference>
<dbReference type="AlphaFoldDB" id="A0A8W8HLT9"/>
<evidence type="ECO:0000313" key="3">
    <source>
        <dbReference type="Proteomes" id="UP000005408"/>
    </source>
</evidence>
<dbReference type="OrthoDB" id="6285499at2759"/>
<feature type="compositionally biased region" description="Acidic residues" evidence="1">
    <location>
        <begin position="13"/>
        <end position="38"/>
    </location>
</feature>
<feature type="compositionally biased region" description="Basic and acidic residues" evidence="1">
    <location>
        <begin position="1"/>
        <end position="12"/>
    </location>
</feature>